<dbReference type="PANTHER" id="PTHR14614">
    <property type="entry name" value="HEPATOCELLULAR CARCINOMA-ASSOCIATED ANTIGEN"/>
    <property type="match status" value="1"/>
</dbReference>
<feature type="region of interest" description="Disordered" evidence="1">
    <location>
        <begin position="1"/>
        <end position="29"/>
    </location>
</feature>
<accession>A0A316UFX2</accession>
<organism evidence="2 3">
    <name type="scientific">Pseudomicrostroma glucosiphilum</name>
    <dbReference type="NCBI Taxonomy" id="1684307"/>
    <lineage>
        <taxon>Eukaryota</taxon>
        <taxon>Fungi</taxon>
        <taxon>Dikarya</taxon>
        <taxon>Basidiomycota</taxon>
        <taxon>Ustilaginomycotina</taxon>
        <taxon>Exobasidiomycetes</taxon>
        <taxon>Microstromatales</taxon>
        <taxon>Microstromatales incertae sedis</taxon>
        <taxon>Pseudomicrostroma</taxon>
    </lineage>
</organism>
<dbReference type="GeneID" id="37013194"/>
<reference evidence="2 3" key="1">
    <citation type="journal article" date="2018" name="Mol. Biol. Evol.">
        <title>Broad Genomic Sampling Reveals a Smut Pathogenic Ancestry of the Fungal Clade Ustilaginomycotina.</title>
        <authorList>
            <person name="Kijpornyongpan T."/>
            <person name="Mondo S.J."/>
            <person name="Barry K."/>
            <person name="Sandor L."/>
            <person name="Lee J."/>
            <person name="Lipzen A."/>
            <person name="Pangilinan J."/>
            <person name="LaButti K."/>
            <person name="Hainaut M."/>
            <person name="Henrissat B."/>
            <person name="Grigoriev I.V."/>
            <person name="Spatafora J.W."/>
            <person name="Aime M.C."/>
        </authorList>
    </citation>
    <scope>NUCLEOTIDE SEQUENCE [LARGE SCALE GENOMIC DNA]</scope>
    <source>
        <strain evidence="2 3">MCA 4718</strain>
    </source>
</reference>
<dbReference type="InterPro" id="IPR029063">
    <property type="entry name" value="SAM-dependent_MTases_sf"/>
</dbReference>
<dbReference type="Proteomes" id="UP000245942">
    <property type="component" value="Unassembled WGS sequence"/>
</dbReference>
<protein>
    <recommendedName>
        <fullName evidence="4">S-adenosyl-L-methionine-dependent methyltransferase</fullName>
    </recommendedName>
</protein>
<dbReference type="STRING" id="1684307.A0A316UFX2"/>
<dbReference type="EMBL" id="KZ819321">
    <property type="protein sequence ID" value="PWN24130.1"/>
    <property type="molecule type" value="Genomic_DNA"/>
</dbReference>
<feature type="compositionally biased region" description="Basic and acidic residues" evidence="1">
    <location>
        <begin position="135"/>
        <end position="147"/>
    </location>
</feature>
<name>A0A316UFX2_9BASI</name>
<feature type="compositionally biased region" description="Low complexity" evidence="1">
    <location>
        <begin position="8"/>
        <end position="29"/>
    </location>
</feature>
<sequence>MASPPPTTVSSSSSAALPPSSFLPPLRRQPSSSSLLLALHTLQKYDRALLLLDTYERDLAVGWLNRLVVSDLSWLENGAGSEREGEGTSSGSSSSSSSSSLSAQPSGSITPTFATFEELQRFLVDESAQLLEDITRSEAMDQGRGDGESSGGRGLEDVEPMERVFCFPFDFARPNAVLKVKPAVPNGTSSSTGDRDKERVDGTVALGERRFVVTLIDAPLPPSQAEGSEGAPSDQDGPADSNAPVPASLEASSAVGVQTWAASIVLSDLLVTRPGEIHSLLRESERSRPLRVAELGAGTGLVGIVCAQLLSSLCPPSASISDGAGEEKNTVILTDYHPRVLENLRRNVDANRTGLSSRVELGVNALDWSVYYQPSDGDSATPGLLSSPALLAAGQHPHYDLLLAADVVYAREHASWLYATMSSLLARTKSARAHVLNARRSEGRFGEWGLVQGTDRVFGEVAEELEEEGGGGGEDGSVGRDARLRVIRRVELPKVKGLGRSDERGHIWWTLGWR</sequence>
<feature type="region of interest" description="Disordered" evidence="1">
    <location>
        <begin position="135"/>
        <end position="157"/>
    </location>
</feature>
<dbReference type="RefSeq" id="XP_025351290.1">
    <property type="nucleotide sequence ID" value="XM_025491460.1"/>
</dbReference>
<feature type="compositionally biased region" description="Low complexity" evidence="1">
    <location>
        <begin position="87"/>
        <end position="107"/>
    </location>
</feature>
<dbReference type="SUPFAM" id="SSF53335">
    <property type="entry name" value="S-adenosyl-L-methionine-dependent methyltransferases"/>
    <property type="match status" value="1"/>
</dbReference>
<dbReference type="GO" id="GO:0008757">
    <property type="term" value="F:S-adenosylmethionine-dependent methyltransferase activity"/>
    <property type="evidence" value="ECO:0007669"/>
    <property type="project" value="UniProtKB-ARBA"/>
</dbReference>
<gene>
    <name evidence="2" type="ORF">BCV69DRAFT_280032</name>
</gene>
<evidence type="ECO:0000313" key="3">
    <source>
        <dbReference type="Proteomes" id="UP000245942"/>
    </source>
</evidence>
<evidence type="ECO:0000313" key="2">
    <source>
        <dbReference type="EMBL" id="PWN24130.1"/>
    </source>
</evidence>
<dbReference type="Gene3D" id="3.40.50.150">
    <property type="entry name" value="Vaccinia Virus protein VP39"/>
    <property type="match status" value="1"/>
</dbReference>
<dbReference type="OrthoDB" id="433955at2759"/>
<feature type="region of interest" description="Disordered" evidence="1">
    <location>
        <begin position="78"/>
        <end position="107"/>
    </location>
</feature>
<feature type="region of interest" description="Disordered" evidence="1">
    <location>
        <begin position="182"/>
        <end position="201"/>
    </location>
</feature>
<dbReference type="AlphaFoldDB" id="A0A316UFX2"/>
<dbReference type="PANTHER" id="PTHR14614:SF147">
    <property type="entry name" value="S-ADENOSYLMETHIONINE-DEPENDENT METHYLTRANSFERASE OF THE SEVEN BETA-STRAND FAMILY"/>
    <property type="match status" value="1"/>
</dbReference>
<proteinExistence type="predicted"/>
<dbReference type="InterPro" id="IPR019410">
    <property type="entry name" value="Methyltransf_16"/>
</dbReference>
<keyword evidence="3" id="KW-1185">Reference proteome</keyword>
<dbReference type="Pfam" id="PF10294">
    <property type="entry name" value="Methyltransf_16"/>
    <property type="match status" value="1"/>
</dbReference>
<evidence type="ECO:0008006" key="4">
    <source>
        <dbReference type="Google" id="ProtNLM"/>
    </source>
</evidence>
<evidence type="ECO:0000256" key="1">
    <source>
        <dbReference type="SAM" id="MobiDB-lite"/>
    </source>
</evidence>
<feature type="region of interest" description="Disordered" evidence="1">
    <location>
        <begin position="221"/>
        <end position="246"/>
    </location>
</feature>